<evidence type="ECO:0000256" key="4">
    <source>
        <dbReference type="ARBA" id="ARBA00023125"/>
    </source>
</evidence>
<dbReference type="Pfam" id="PF01590">
    <property type="entry name" value="GAF"/>
    <property type="match status" value="1"/>
</dbReference>
<dbReference type="Proteomes" id="UP000252884">
    <property type="component" value="Unassembled WGS sequence"/>
</dbReference>
<dbReference type="GO" id="GO:0005524">
    <property type="term" value="F:ATP binding"/>
    <property type="evidence" value="ECO:0007669"/>
    <property type="project" value="UniProtKB-KW"/>
</dbReference>
<dbReference type="InterPro" id="IPR003018">
    <property type="entry name" value="GAF"/>
</dbReference>
<dbReference type="PROSITE" id="PS50045">
    <property type="entry name" value="SIGMA54_INTERACT_4"/>
    <property type="match status" value="1"/>
</dbReference>
<gene>
    <name evidence="8" type="ORF">DES41_10730</name>
</gene>
<dbReference type="InterPro" id="IPR025944">
    <property type="entry name" value="Sigma_54_int_dom_CS"/>
</dbReference>
<evidence type="ECO:0000313" key="8">
    <source>
        <dbReference type="EMBL" id="RCW68509.1"/>
    </source>
</evidence>
<dbReference type="InterPro" id="IPR025662">
    <property type="entry name" value="Sigma_54_int_dom_ATP-bd_1"/>
</dbReference>
<dbReference type="PROSITE" id="PS00676">
    <property type="entry name" value="SIGMA54_INTERACT_2"/>
    <property type="match status" value="1"/>
</dbReference>
<keyword evidence="2" id="KW-0067">ATP-binding</keyword>
<dbReference type="SUPFAM" id="SSF52540">
    <property type="entry name" value="P-loop containing nucleoside triphosphate hydrolases"/>
    <property type="match status" value="1"/>
</dbReference>
<keyword evidence="9" id="KW-1185">Reference proteome</keyword>
<reference evidence="8 9" key="1">
    <citation type="submission" date="2018-07" db="EMBL/GenBank/DDBJ databases">
        <title>Genomic Encyclopedia of Type Strains, Phase IV (KMG-IV): sequencing the most valuable type-strain genomes for metagenomic binning, comparative biology and taxonomic classification.</title>
        <authorList>
            <person name="Goeker M."/>
        </authorList>
    </citation>
    <scope>NUCLEOTIDE SEQUENCE [LARGE SCALE GENOMIC DNA]</scope>
    <source>
        <strain evidence="8 9">DSM 21634</strain>
    </source>
</reference>
<dbReference type="InterPro" id="IPR025943">
    <property type="entry name" value="Sigma_54_int_dom_ATP-bd_2"/>
</dbReference>
<proteinExistence type="predicted"/>
<sequence>MGCGADDQIDFQPIGRSLVAELFDSNHQLMEAARPELVSLADALGGAGYAVLLTDPRGNALAVDGALTQRSSLLQRALRVGVDLSEEAIGTSAMSVALHDRRPARVLGAEHFYSEIQTFHCSAVPIFDPQGLIVGALDVSRDIPAKVDCTLWHAARCARRIERRLFLELPAQFLLELDTCNALSDVSDDSGAWIALDESGRCTYASVTARYLLGCAEPGALPDFEAISAESFSSWATKFRRSACSSIRLLNGVQLQVRELRASRLPHHDRRPTAPPVRTQDRPERSLSLGDTRMNALFDKGLRAARAGLPILVAGETGTGKEFMARALHASGPRASRPFIAVNCAGIPLELQASELFGYEEGAFTGSKKSGFIGKIQAAQGGTLFLDEIGDTPLSLQVALLRFLDSGEIFPLGARQARKVDVSVVCATHRSLNELVRNGTFREDFLHRISGYTMRLLPLRERSDFHAVLDTVLETHGLHPSCASAVLREQLKAFPWPGNVRQLSHAVLRAAAFREGEELAFADFELGPLVKGGQAAQSHRDLRDLVARTIDDVIAESDGSVAIAAKKLGVGRATIYRRLKQRKA</sequence>
<organism evidence="8 9">
    <name type="scientific">Pseudorhodoferax soli</name>
    <dbReference type="NCBI Taxonomy" id="545864"/>
    <lineage>
        <taxon>Bacteria</taxon>
        <taxon>Pseudomonadati</taxon>
        <taxon>Pseudomonadota</taxon>
        <taxon>Betaproteobacteria</taxon>
        <taxon>Burkholderiales</taxon>
        <taxon>Comamonadaceae</taxon>
    </lineage>
</organism>
<dbReference type="FunFam" id="3.40.50.300:FF:000006">
    <property type="entry name" value="DNA-binding transcriptional regulator NtrC"/>
    <property type="match status" value="1"/>
</dbReference>
<dbReference type="Gene3D" id="3.40.50.300">
    <property type="entry name" value="P-loop containing nucleotide triphosphate hydrolases"/>
    <property type="match status" value="1"/>
</dbReference>
<dbReference type="InterPro" id="IPR029016">
    <property type="entry name" value="GAF-like_dom_sf"/>
</dbReference>
<dbReference type="InterPro" id="IPR027417">
    <property type="entry name" value="P-loop_NTPase"/>
</dbReference>
<dbReference type="PROSITE" id="PS00688">
    <property type="entry name" value="SIGMA54_INTERACT_3"/>
    <property type="match status" value="1"/>
</dbReference>
<accession>A0A368XLS2</accession>
<dbReference type="Pfam" id="PF00158">
    <property type="entry name" value="Sigma54_activat"/>
    <property type="match status" value="1"/>
</dbReference>
<name>A0A368XLS2_9BURK</name>
<dbReference type="Gene3D" id="3.30.450.40">
    <property type="match status" value="1"/>
</dbReference>
<dbReference type="PROSITE" id="PS00675">
    <property type="entry name" value="SIGMA54_INTERACT_1"/>
    <property type="match status" value="1"/>
</dbReference>
<evidence type="ECO:0000313" key="9">
    <source>
        <dbReference type="Proteomes" id="UP000252884"/>
    </source>
</evidence>
<dbReference type="SMART" id="SM00382">
    <property type="entry name" value="AAA"/>
    <property type="match status" value="1"/>
</dbReference>
<dbReference type="InterPro" id="IPR058031">
    <property type="entry name" value="AAA_lid_NorR"/>
</dbReference>
<keyword evidence="5" id="KW-0804">Transcription</keyword>
<dbReference type="SUPFAM" id="SSF55781">
    <property type="entry name" value="GAF domain-like"/>
    <property type="match status" value="1"/>
</dbReference>
<dbReference type="AlphaFoldDB" id="A0A368XLS2"/>
<feature type="domain" description="Sigma-54 factor interaction" evidence="7">
    <location>
        <begin position="287"/>
        <end position="512"/>
    </location>
</feature>
<dbReference type="InterPro" id="IPR002078">
    <property type="entry name" value="Sigma_54_int"/>
</dbReference>
<keyword evidence="3" id="KW-0805">Transcription regulation</keyword>
<feature type="region of interest" description="Disordered" evidence="6">
    <location>
        <begin position="264"/>
        <end position="285"/>
    </location>
</feature>
<dbReference type="InterPro" id="IPR009057">
    <property type="entry name" value="Homeodomain-like_sf"/>
</dbReference>
<dbReference type="Pfam" id="PF25601">
    <property type="entry name" value="AAA_lid_14"/>
    <property type="match status" value="1"/>
</dbReference>
<dbReference type="Pfam" id="PF02954">
    <property type="entry name" value="HTH_8"/>
    <property type="match status" value="1"/>
</dbReference>
<dbReference type="PANTHER" id="PTHR32071">
    <property type="entry name" value="TRANSCRIPTIONAL REGULATORY PROTEIN"/>
    <property type="match status" value="1"/>
</dbReference>
<dbReference type="EMBL" id="QPJK01000007">
    <property type="protein sequence ID" value="RCW68509.1"/>
    <property type="molecule type" value="Genomic_DNA"/>
</dbReference>
<keyword evidence="4" id="KW-0238">DNA-binding</keyword>
<evidence type="ECO:0000256" key="2">
    <source>
        <dbReference type="ARBA" id="ARBA00022840"/>
    </source>
</evidence>
<dbReference type="SUPFAM" id="SSF46689">
    <property type="entry name" value="Homeodomain-like"/>
    <property type="match status" value="1"/>
</dbReference>
<evidence type="ECO:0000259" key="7">
    <source>
        <dbReference type="PROSITE" id="PS50045"/>
    </source>
</evidence>
<dbReference type="GO" id="GO:0006355">
    <property type="term" value="P:regulation of DNA-templated transcription"/>
    <property type="evidence" value="ECO:0007669"/>
    <property type="project" value="InterPro"/>
</dbReference>
<keyword evidence="1" id="KW-0547">Nucleotide-binding</keyword>
<evidence type="ECO:0000256" key="3">
    <source>
        <dbReference type="ARBA" id="ARBA00023015"/>
    </source>
</evidence>
<evidence type="ECO:0000256" key="1">
    <source>
        <dbReference type="ARBA" id="ARBA00022741"/>
    </source>
</evidence>
<dbReference type="PANTHER" id="PTHR32071:SF77">
    <property type="entry name" value="TRANSCRIPTIONAL REGULATORY PROTEIN"/>
    <property type="match status" value="1"/>
</dbReference>
<dbReference type="GO" id="GO:0043565">
    <property type="term" value="F:sequence-specific DNA binding"/>
    <property type="evidence" value="ECO:0007669"/>
    <property type="project" value="InterPro"/>
</dbReference>
<dbReference type="Gene3D" id="1.10.10.60">
    <property type="entry name" value="Homeodomain-like"/>
    <property type="match status" value="1"/>
</dbReference>
<protein>
    <submittedName>
        <fullName evidence="8">Transcriptional regulator of acetoin/glycerol metabolism</fullName>
    </submittedName>
</protein>
<dbReference type="CDD" id="cd00009">
    <property type="entry name" value="AAA"/>
    <property type="match status" value="1"/>
</dbReference>
<dbReference type="InterPro" id="IPR003593">
    <property type="entry name" value="AAA+_ATPase"/>
</dbReference>
<comment type="caution">
    <text evidence="8">The sequence shown here is derived from an EMBL/GenBank/DDBJ whole genome shotgun (WGS) entry which is preliminary data.</text>
</comment>
<dbReference type="Gene3D" id="1.10.8.60">
    <property type="match status" value="1"/>
</dbReference>
<evidence type="ECO:0000256" key="6">
    <source>
        <dbReference type="SAM" id="MobiDB-lite"/>
    </source>
</evidence>
<evidence type="ECO:0000256" key="5">
    <source>
        <dbReference type="ARBA" id="ARBA00023163"/>
    </source>
</evidence>
<dbReference type="InterPro" id="IPR002197">
    <property type="entry name" value="HTH_Fis"/>
</dbReference>